<feature type="domain" description="Major facilitator superfamily (MFS) profile" evidence="10">
    <location>
        <begin position="1"/>
        <end position="416"/>
    </location>
</feature>
<dbReference type="CDD" id="cd06173">
    <property type="entry name" value="MFS_MefA_like"/>
    <property type="match status" value="1"/>
</dbReference>
<protein>
    <recommendedName>
        <fullName evidence="8">Multidrug efflux pump Tap</fullName>
    </recommendedName>
</protein>
<dbReference type="EMBL" id="SRMB01000003">
    <property type="protein sequence ID" value="TGE26233.1"/>
    <property type="molecule type" value="Genomic_DNA"/>
</dbReference>
<evidence type="ECO:0000256" key="1">
    <source>
        <dbReference type="ARBA" id="ARBA00004651"/>
    </source>
</evidence>
<evidence type="ECO:0000256" key="9">
    <source>
        <dbReference type="SAM" id="Phobius"/>
    </source>
</evidence>
<evidence type="ECO:0000256" key="7">
    <source>
        <dbReference type="ARBA" id="ARBA00038075"/>
    </source>
</evidence>
<feature type="transmembrane region" description="Helical" evidence="9">
    <location>
        <begin position="165"/>
        <end position="184"/>
    </location>
</feature>
<proteinExistence type="inferred from homology"/>
<evidence type="ECO:0000256" key="5">
    <source>
        <dbReference type="ARBA" id="ARBA00022989"/>
    </source>
</evidence>
<dbReference type="RefSeq" id="WP_135396141.1">
    <property type="nucleotide sequence ID" value="NZ_SRMB01000003.1"/>
</dbReference>
<comment type="subcellular location">
    <subcellularLocation>
        <location evidence="1">Cell membrane</location>
        <topology evidence="1">Multi-pass membrane protein</topology>
    </subcellularLocation>
</comment>
<evidence type="ECO:0000256" key="6">
    <source>
        <dbReference type="ARBA" id="ARBA00023136"/>
    </source>
</evidence>
<evidence type="ECO:0000313" key="11">
    <source>
        <dbReference type="EMBL" id="TGE26233.1"/>
    </source>
</evidence>
<feature type="transmembrane region" description="Helical" evidence="9">
    <location>
        <begin position="390"/>
        <end position="410"/>
    </location>
</feature>
<evidence type="ECO:0000256" key="2">
    <source>
        <dbReference type="ARBA" id="ARBA00022448"/>
    </source>
</evidence>
<dbReference type="AlphaFoldDB" id="A0A4Z0QAR2"/>
<feature type="transmembrane region" description="Helical" evidence="9">
    <location>
        <begin position="304"/>
        <end position="327"/>
    </location>
</feature>
<gene>
    <name evidence="11" type="ORF">E5K02_15600</name>
</gene>
<comment type="similarity">
    <text evidence="7">Belongs to the major facilitator superfamily. Drug:H(+) antiporter-3 (DHA3) (TC 2.A.1.21) family.</text>
</comment>
<evidence type="ECO:0000256" key="3">
    <source>
        <dbReference type="ARBA" id="ARBA00022475"/>
    </source>
</evidence>
<dbReference type="InterPro" id="IPR036259">
    <property type="entry name" value="MFS_trans_sf"/>
</dbReference>
<feature type="transmembrane region" description="Helical" evidence="9">
    <location>
        <begin position="238"/>
        <end position="259"/>
    </location>
</feature>
<dbReference type="PANTHER" id="PTHR23513:SF9">
    <property type="entry name" value="ENTEROBACTIN EXPORTER ENTS"/>
    <property type="match status" value="1"/>
</dbReference>
<feature type="transmembrane region" description="Helical" evidence="9">
    <location>
        <begin position="86"/>
        <end position="104"/>
    </location>
</feature>
<dbReference type="Gene3D" id="1.20.1250.20">
    <property type="entry name" value="MFS general substrate transporter like domains"/>
    <property type="match status" value="1"/>
</dbReference>
<sequence>MSADTSLTPHDPYAALRIPDFRRLVLARVCFTVATRVQGLVVAWQIFRLTNDPLALGFIGLAEALPSIGVSLYAGHVADSVKRKNIIIVTVTVLLLCAAALWALASPLGLPLLAKGSFYTLPLYIVIFISGIARGFLGPALFSFMPQLLPNREKLANAITWNSTTYQASAVLGPAIGGYLVAHLGVANSYAVATALLLLALLQFAGIASRPLPPREGEKLSLQESVLSGLKFIFSNQLVLAALALDMFAVLFGGAVALLPVFAVDILHVGAAGLGHLEAAPAVGSVLMAVALTYFPLKRHAGRKLLWAVAGFGAATIAFALSTNFWLSLGLLFLTGVFDSVSVIVRSTLIHTYTPEYMKGRVSAVNNIFIGSSNEIGAFESGAAAKLMGVVPSVVFGGIMTILVVLFTTWRADKLRSLDMTPKKPEPVS</sequence>
<feature type="transmembrane region" description="Helical" evidence="9">
    <location>
        <begin position="124"/>
        <end position="144"/>
    </location>
</feature>
<feature type="transmembrane region" description="Helical" evidence="9">
    <location>
        <begin position="279"/>
        <end position="297"/>
    </location>
</feature>
<reference evidence="11 12" key="1">
    <citation type="submission" date="2019-04" db="EMBL/GenBank/DDBJ databases">
        <authorList>
            <person name="Feng G."/>
            <person name="Zhang J."/>
            <person name="Zhu H."/>
        </authorList>
    </citation>
    <scope>NUCLEOTIDE SEQUENCE [LARGE SCALE GENOMIC DNA]</scope>
    <source>
        <strain evidence="11 12">9PBR-1</strain>
    </source>
</reference>
<keyword evidence="12" id="KW-1185">Reference proteome</keyword>
<evidence type="ECO:0000256" key="4">
    <source>
        <dbReference type="ARBA" id="ARBA00022692"/>
    </source>
</evidence>
<keyword evidence="4 9" id="KW-0812">Transmembrane</keyword>
<name>A0A4Z0QAR2_9BACT</name>
<dbReference type="InterPro" id="IPR020846">
    <property type="entry name" value="MFS_dom"/>
</dbReference>
<dbReference type="PROSITE" id="PS50850">
    <property type="entry name" value="MFS"/>
    <property type="match status" value="1"/>
</dbReference>
<feature type="transmembrane region" description="Helical" evidence="9">
    <location>
        <begin position="53"/>
        <end position="74"/>
    </location>
</feature>
<accession>A0A4Z0QAR2</accession>
<dbReference type="Proteomes" id="UP000298471">
    <property type="component" value="Unassembled WGS sequence"/>
</dbReference>
<feature type="transmembrane region" description="Helical" evidence="9">
    <location>
        <begin position="25"/>
        <end position="47"/>
    </location>
</feature>
<dbReference type="SUPFAM" id="SSF103473">
    <property type="entry name" value="MFS general substrate transporter"/>
    <property type="match status" value="1"/>
</dbReference>
<comment type="caution">
    <text evidence="11">The sequence shown here is derived from an EMBL/GenBank/DDBJ whole genome shotgun (WGS) entry which is preliminary data.</text>
</comment>
<keyword evidence="2" id="KW-0813">Transport</keyword>
<evidence type="ECO:0000256" key="8">
    <source>
        <dbReference type="ARBA" id="ARBA00040914"/>
    </source>
</evidence>
<dbReference type="Pfam" id="PF07690">
    <property type="entry name" value="MFS_1"/>
    <property type="match status" value="1"/>
</dbReference>
<feature type="transmembrane region" description="Helical" evidence="9">
    <location>
        <begin position="190"/>
        <end position="209"/>
    </location>
</feature>
<dbReference type="GO" id="GO:0022857">
    <property type="term" value="F:transmembrane transporter activity"/>
    <property type="evidence" value="ECO:0007669"/>
    <property type="project" value="InterPro"/>
</dbReference>
<organism evidence="11 12">
    <name type="scientific">Hymenobacter metallicola</name>
    <dbReference type="NCBI Taxonomy" id="2563114"/>
    <lineage>
        <taxon>Bacteria</taxon>
        <taxon>Pseudomonadati</taxon>
        <taxon>Bacteroidota</taxon>
        <taxon>Cytophagia</taxon>
        <taxon>Cytophagales</taxon>
        <taxon>Hymenobacteraceae</taxon>
        <taxon>Hymenobacter</taxon>
    </lineage>
</organism>
<keyword evidence="5 9" id="KW-1133">Transmembrane helix</keyword>
<dbReference type="GO" id="GO:0005886">
    <property type="term" value="C:plasma membrane"/>
    <property type="evidence" value="ECO:0007669"/>
    <property type="project" value="UniProtKB-SubCell"/>
</dbReference>
<dbReference type="InterPro" id="IPR011701">
    <property type="entry name" value="MFS"/>
</dbReference>
<keyword evidence="6 9" id="KW-0472">Membrane</keyword>
<evidence type="ECO:0000259" key="10">
    <source>
        <dbReference type="PROSITE" id="PS50850"/>
    </source>
</evidence>
<keyword evidence="3" id="KW-1003">Cell membrane</keyword>
<evidence type="ECO:0000313" key="12">
    <source>
        <dbReference type="Proteomes" id="UP000298471"/>
    </source>
</evidence>
<dbReference type="OrthoDB" id="7283966at2"/>
<dbReference type="PANTHER" id="PTHR23513">
    <property type="entry name" value="INTEGRAL MEMBRANE EFFLUX PROTEIN-RELATED"/>
    <property type="match status" value="1"/>
</dbReference>